<reference evidence="2 3" key="2">
    <citation type="submission" date="2008-11" db="EMBL/GenBank/DDBJ databases">
        <title>Draft genome sequence of Eubacterium biforme (DSM 3989).</title>
        <authorList>
            <person name="Sudarsanam P."/>
            <person name="Ley R."/>
            <person name="Guruge J."/>
            <person name="Turnbaugh P.J."/>
            <person name="Mahowald M."/>
            <person name="Liep D."/>
            <person name="Gordon J."/>
        </authorList>
    </citation>
    <scope>NUCLEOTIDE SEQUENCE [LARGE SCALE GENOMIC DNA]</scope>
    <source>
        <strain evidence="2 3">DSM 3989</strain>
    </source>
</reference>
<reference evidence="2 3" key="1">
    <citation type="submission" date="2008-10" db="EMBL/GenBank/DDBJ databases">
        <authorList>
            <person name="Fulton L."/>
            <person name="Clifton S."/>
            <person name="Fulton B."/>
            <person name="Xu J."/>
            <person name="Minx P."/>
            <person name="Pepin K.H."/>
            <person name="Johnson M."/>
            <person name="Bhonagiri V."/>
            <person name="Nash W.E."/>
            <person name="Mardis E.R."/>
            <person name="Wilson R.K."/>
        </authorList>
    </citation>
    <scope>NUCLEOTIDE SEQUENCE [LARGE SCALE GENOMIC DNA]</scope>
    <source>
        <strain evidence="2 3">DSM 3989</strain>
    </source>
</reference>
<evidence type="ECO:0000256" key="1">
    <source>
        <dbReference type="SAM" id="MobiDB-lite"/>
    </source>
</evidence>
<dbReference type="Proteomes" id="UP000004315">
    <property type="component" value="Unassembled WGS sequence"/>
</dbReference>
<evidence type="ECO:0000313" key="3">
    <source>
        <dbReference type="Proteomes" id="UP000004315"/>
    </source>
</evidence>
<dbReference type="AlphaFoldDB" id="B7C838"/>
<sequence>MPTRNEVLMRSANLLNDFAFKYVFGEDCKEANDALKSLLTVFLERKVVNVHVTNVGVDPILEAFVEFDDNTKMKLAILIDQNIIKLHRLSEYYLMRLFGSQEEYDLNPCQVIAFYDGKECEFEIDLQFRNDNGILLFPDGMLKISVYSTQNLDKSYDQMNDKEKMVYFLNCRDNGKTKMIENDEVIQTVEKRVETISNDCWTKWIEDFRIQQENELKLEFEEAHKRLEEAQKRLEEANKRADESDKLVDKMNQEMT</sequence>
<evidence type="ECO:0000313" key="2">
    <source>
        <dbReference type="EMBL" id="EEC91065.1"/>
    </source>
</evidence>
<proteinExistence type="predicted"/>
<dbReference type="EMBL" id="ABYT01000026">
    <property type="protein sequence ID" value="EEC91065.1"/>
    <property type="molecule type" value="Genomic_DNA"/>
</dbReference>
<accession>B7C838</accession>
<organism evidence="2 3">
    <name type="scientific">Holdemanella biformis DSM 3989</name>
    <dbReference type="NCBI Taxonomy" id="518637"/>
    <lineage>
        <taxon>Bacteria</taxon>
        <taxon>Bacillati</taxon>
        <taxon>Bacillota</taxon>
        <taxon>Erysipelotrichia</taxon>
        <taxon>Erysipelotrichales</taxon>
        <taxon>Erysipelotrichaceae</taxon>
        <taxon>Holdemanella</taxon>
    </lineage>
</organism>
<gene>
    <name evidence="2" type="ORF">EUBIFOR_00341</name>
</gene>
<keyword evidence="3" id="KW-1185">Reference proteome</keyword>
<feature type="region of interest" description="Disordered" evidence="1">
    <location>
        <begin position="235"/>
        <end position="256"/>
    </location>
</feature>
<dbReference type="HOGENOM" id="CLU_920619_0_0_9"/>
<protein>
    <submittedName>
        <fullName evidence="2">Uncharacterized protein</fullName>
    </submittedName>
</protein>
<dbReference type="STRING" id="518637.EUBIFOR_00341"/>
<name>B7C838_9FIRM</name>
<comment type="caution">
    <text evidence="2">The sequence shown here is derived from an EMBL/GenBank/DDBJ whole genome shotgun (WGS) entry which is preliminary data.</text>
</comment>